<proteinExistence type="predicted"/>
<reference evidence="1" key="1">
    <citation type="submission" date="2023-03" db="EMBL/GenBank/DDBJ databases">
        <title>Massive genome expansion in bonnet fungi (Mycena s.s.) driven by repeated elements and novel gene families across ecological guilds.</title>
        <authorList>
            <consortium name="Lawrence Berkeley National Laboratory"/>
            <person name="Harder C.B."/>
            <person name="Miyauchi S."/>
            <person name="Viragh M."/>
            <person name="Kuo A."/>
            <person name="Thoen E."/>
            <person name="Andreopoulos B."/>
            <person name="Lu D."/>
            <person name="Skrede I."/>
            <person name="Drula E."/>
            <person name="Henrissat B."/>
            <person name="Morin E."/>
            <person name="Kohler A."/>
            <person name="Barry K."/>
            <person name="LaButti K."/>
            <person name="Morin E."/>
            <person name="Salamov A."/>
            <person name="Lipzen A."/>
            <person name="Mereny Z."/>
            <person name="Hegedus B."/>
            <person name="Baldrian P."/>
            <person name="Stursova M."/>
            <person name="Weitz H."/>
            <person name="Taylor A."/>
            <person name="Grigoriev I.V."/>
            <person name="Nagy L.G."/>
            <person name="Martin F."/>
            <person name="Kauserud H."/>
        </authorList>
    </citation>
    <scope>NUCLEOTIDE SEQUENCE</scope>
    <source>
        <strain evidence="1">9284</strain>
    </source>
</reference>
<protein>
    <submittedName>
        <fullName evidence="1">Uncharacterized protein</fullName>
    </submittedName>
</protein>
<evidence type="ECO:0000313" key="2">
    <source>
        <dbReference type="Proteomes" id="UP001221142"/>
    </source>
</evidence>
<name>A0AAD7CLD2_9AGAR</name>
<sequence length="92" mass="10330">MMAFGHPVKSMLDYLPLLRIQRLLILLFFSLRVFWTSADAFPIGIANTADKQLSLFLVVHLSLFSASKKGTHPLCRSFVLFLDKGTTKESAT</sequence>
<comment type="caution">
    <text evidence="1">The sequence shown here is derived from an EMBL/GenBank/DDBJ whole genome shotgun (WGS) entry which is preliminary data.</text>
</comment>
<dbReference type="Proteomes" id="UP001221142">
    <property type="component" value="Unassembled WGS sequence"/>
</dbReference>
<keyword evidence="2" id="KW-1185">Reference proteome</keyword>
<dbReference type="EMBL" id="JARKIF010000001">
    <property type="protein sequence ID" value="KAJ7650212.1"/>
    <property type="molecule type" value="Genomic_DNA"/>
</dbReference>
<dbReference type="AlphaFoldDB" id="A0AAD7CLD2"/>
<organism evidence="1 2">
    <name type="scientific">Roridomyces roridus</name>
    <dbReference type="NCBI Taxonomy" id="1738132"/>
    <lineage>
        <taxon>Eukaryota</taxon>
        <taxon>Fungi</taxon>
        <taxon>Dikarya</taxon>
        <taxon>Basidiomycota</taxon>
        <taxon>Agaricomycotina</taxon>
        <taxon>Agaricomycetes</taxon>
        <taxon>Agaricomycetidae</taxon>
        <taxon>Agaricales</taxon>
        <taxon>Marasmiineae</taxon>
        <taxon>Mycenaceae</taxon>
        <taxon>Roridomyces</taxon>
    </lineage>
</organism>
<gene>
    <name evidence="1" type="ORF">FB45DRAFT_12442</name>
</gene>
<accession>A0AAD7CLD2</accession>
<evidence type="ECO:0000313" key="1">
    <source>
        <dbReference type="EMBL" id="KAJ7650212.1"/>
    </source>
</evidence>